<reference evidence="1" key="1">
    <citation type="journal article" date="2023" name="Science">
        <title>Elucidation of the pathway for biosynthesis of saponin adjuvants from the soapbark tree.</title>
        <authorList>
            <person name="Reed J."/>
            <person name="Orme A."/>
            <person name="El-Demerdash A."/>
            <person name="Owen C."/>
            <person name="Martin L.B.B."/>
            <person name="Misra R.C."/>
            <person name="Kikuchi S."/>
            <person name="Rejzek M."/>
            <person name="Martin A.C."/>
            <person name="Harkess A."/>
            <person name="Leebens-Mack J."/>
            <person name="Louveau T."/>
            <person name="Stephenson M.J."/>
            <person name="Osbourn A."/>
        </authorList>
    </citation>
    <scope>NUCLEOTIDE SEQUENCE</scope>
    <source>
        <strain evidence="1">S10</strain>
    </source>
</reference>
<keyword evidence="2" id="KW-1185">Reference proteome</keyword>
<comment type="caution">
    <text evidence="1">The sequence shown here is derived from an EMBL/GenBank/DDBJ whole genome shotgun (WGS) entry which is preliminary data.</text>
</comment>
<protein>
    <submittedName>
        <fullName evidence="1">Rho guanine nucleotide exchange factor</fullName>
    </submittedName>
</protein>
<gene>
    <name evidence="1" type="ORF">O6P43_019436</name>
</gene>
<organism evidence="1 2">
    <name type="scientific">Quillaja saponaria</name>
    <name type="common">Soap bark tree</name>
    <dbReference type="NCBI Taxonomy" id="32244"/>
    <lineage>
        <taxon>Eukaryota</taxon>
        <taxon>Viridiplantae</taxon>
        <taxon>Streptophyta</taxon>
        <taxon>Embryophyta</taxon>
        <taxon>Tracheophyta</taxon>
        <taxon>Spermatophyta</taxon>
        <taxon>Magnoliopsida</taxon>
        <taxon>eudicotyledons</taxon>
        <taxon>Gunneridae</taxon>
        <taxon>Pentapetalae</taxon>
        <taxon>rosids</taxon>
        <taxon>fabids</taxon>
        <taxon>Fabales</taxon>
        <taxon>Quillajaceae</taxon>
        <taxon>Quillaja</taxon>
    </lineage>
</organism>
<accession>A0AAD7PKA0</accession>
<dbReference type="AlphaFoldDB" id="A0AAD7PKA0"/>
<dbReference type="PANTHER" id="PTHR33527:SF18">
    <property type="entry name" value="F13O11.17 PROTEIN"/>
    <property type="match status" value="1"/>
</dbReference>
<proteinExistence type="predicted"/>
<dbReference type="Proteomes" id="UP001163823">
    <property type="component" value="Chromosome 8"/>
</dbReference>
<name>A0AAD7PKA0_QUISA</name>
<evidence type="ECO:0000313" key="1">
    <source>
        <dbReference type="EMBL" id="KAJ7958766.1"/>
    </source>
</evidence>
<dbReference type="PANTHER" id="PTHR33527">
    <property type="entry name" value="OS07G0274300 PROTEIN"/>
    <property type="match status" value="1"/>
</dbReference>
<dbReference type="KEGG" id="qsa:O6P43_019436"/>
<evidence type="ECO:0000313" key="2">
    <source>
        <dbReference type="Proteomes" id="UP001163823"/>
    </source>
</evidence>
<sequence length="239" mass="26532">MWLEDISYPSIIVKMKGLSDVMVTALAIEAVSCLKCLEGITPPIPHVGGLPLTTTIMRKEISLQMFNQKRFTAVSGIRSFLNNVCARIVTDILQRVLGRTSMSIPNVPLVIPGFPHPLFGDLTIVPDKPLGNGISEEKLWGWIPSNDVSVDDKTMFLTFSRGFPVSEAEVMNLFTVTFGHCVKSINMGTATTLSGEQPLYATIVLDSVTTVDRILSGKHISKFRINGRHIWARKYERRE</sequence>
<dbReference type="EMBL" id="JARAOO010000008">
    <property type="protein sequence ID" value="KAJ7958766.1"/>
    <property type="molecule type" value="Genomic_DNA"/>
</dbReference>